<sequence length="103" mass="11840">MVREFRGNRFSFDDIVGDTVVIVHARDVNLPCRELLALIEDVSKEFSSVDFVKVSYREHRYLENEVGLTGLPTVVLFKNSRPVDSFVGVPSKSELKSQLRIYY</sequence>
<dbReference type="Pfam" id="PF00085">
    <property type="entry name" value="Thioredoxin"/>
    <property type="match status" value="1"/>
</dbReference>
<reference evidence="2" key="1">
    <citation type="submission" date="2023-05" db="EMBL/GenBank/DDBJ databases">
        <title>Mariniplasma microaerophilum sp. nov., a novel anaerobic mollicute isolated from terrestrial mud volcano, Taman Peninsula, Russia.</title>
        <authorList>
            <person name="Khomyakova M.A."/>
            <person name="Merkel A.Y."/>
            <person name="Slobodkin A.I."/>
        </authorList>
    </citation>
    <scope>NUCLEOTIDE SEQUENCE</scope>
    <source>
        <strain evidence="2">M4Ah</strain>
    </source>
</reference>
<evidence type="ECO:0000313" key="2">
    <source>
        <dbReference type="EMBL" id="MDI6452096.1"/>
    </source>
</evidence>
<gene>
    <name evidence="2" type="ORF">QJ521_00845</name>
</gene>
<name>A0AAW6U7N2_9MOLU</name>
<dbReference type="Gene3D" id="3.40.30.10">
    <property type="entry name" value="Glutaredoxin"/>
    <property type="match status" value="1"/>
</dbReference>
<keyword evidence="3" id="KW-1185">Reference proteome</keyword>
<dbReference type="InterPro" id="IPR036249">
    <property type="entry name" value="Thioredoxin-like_sf"/>
</dbReference>
<evidence type="ECO:0000313" key="3">
    <source>
        <dbReference type="Proteomes" id="UP001431532"/>
    </source>
</evidence>
<dbReference type="CDD" id="cd02947">
    <property type="entry name" value="TRX_family"/>
    <property type="match status" value="1"/>
</dbReference>
<dbReference type="EMBL" id="JASCXW010000001">
    <property type="protein sequence ID" value="MDI6452096.1"/>
    <property type="molecule type" value="Genomic_DNA"/>
</dbReference>
<protein>
    <submittedName>
        <fullName evidence="2">Thioredoxin domain-containing protein</fullName>
    </submittedName>
</protein>
<dbReference type="AlphaFoldDB" id="A0AAW6U7N2"/>
<feature type="domain" description="Thioredoxin" evidence="1">
    <location>
        <begin position="26"/>
        <end position="99"/>
    </location>
</feature>
<dbReference type="SUPFAM" id="SSF52833">
    <property type="entry name" value="Thioredoxin-like"/>
    <property type="match status" value="1"/>
</dbReference>
<accession>A0AAW6U7N2</accession>
<organism evidence="2 3">
    <name type="scientific">Peloplasma aerotolerans</name>
    <dbReference type="NCBI Taxonomy" id="3044389"/>
    <lineage>
        <taxon>Bacteria</taxon>
        <taxon>Bacillati</taxon>
        <taxon>Mycoplasmatota</taxon>
        <taxon>Mollicutes</taxon>
        <taxon>Acholeplasmatales</taxon>
        <taxon>Acholeplasmataceae</taxon>
        <taxon>Peloplasma</taxon>
    </lineage>
</organism>
<dbReference type="InterPro" id="IPR013766">
    <property type="entry name" value="Thioredoxin_domain"/>
</dbReference>
<dbReference type="RefSeq" id="WP_282838498.1">
    <property type="nucleotide sequence ID" value="NZ_JASCXW010000001.1"/>
</dbReference>
<proteinExistence type="predicted"/>
<evidence type="ECO:0000259" key="1">
    <source>
        <dbReference type="Pfam" id="PF00085"/>
    </source>
</evidence>
<dbReference type="Proteomes" id="UP001431532">
    <property type="component" value="Unassembled WGS sequence"/>
</dbReference>
<comment type="caution">
    <text evidence="2">The sequence shown here is derived from an EMBL/GenBank/DDBJ whole genome shotgun (WGS) entry which is preliminary data.</text>
</comment>